<dbReference type="SMART" id="SM00506">
    <property type="entry name" value="A1pp"/>
    <property type="match status" value="1"/>
</dbReference>
<sequence>MNVDAIVNSANPRPIIGGGVDGAIHRAAGAALIAARRKIGDILTGEAFITLGFDLPAHYVIHTVGPVWQDGKHGEPDLLRAAYLSSLRLAREHGCKTVAFSLISAGIFGCPVEATLETAVGAISEYVLRHDMTVYLVVFDRKSFQRSGHLFDDVRAYIDENYAARAAARDMRTAEEEPIFEVRRPRGAGARPPRRLIGLGTGTASSLGRWLGRRDETFSERLIHYIDAKGFKDPEVYKRANIDRKLFSKIRSNSDYQPRKSTALALSVALRLSLDETRDLLERAGYALSHSSKADLIVEYFITREKYDIFIINQALFSFEQPTLGS</sequence>
<organism evidence="2 3">
    <name type="scientific">Selenomonas artemidis F0399</name>
    <dbReference type="NCBI Taxonomy" id="749551"/>
    <lineage>
        <taxon>Bacteria</taxon>
        <taxon>Bacillati</taxon>
        <taxon>Bacillota</taxon>
        <taxon>Negativicutes</taxon>
        <taxon>Selenomonadales</taxon>
        <taxon>Selenomonadaceae</taxon>
        <taxon>Selenomonas</taxon>
    </lineage>
</organism>
<dbReference type="STRING" id="749551.HMPREF9555_01136"/>
<dbReference type="Pfam" id="PF01661">
    <property type="entry name" value="Macro"/>
    <property type="match status" value="1"/>
</dbReference>
<dbReference type="Proteomes" id="UP000004633">
    <property type="component" value="Unassembled WGS sequence"/>
</dbReference>
<evidence type="ECO:0000259" key="1">
    <source>
        <dbReference type="PROSITE" id="PS51154"/>
    </source>
</evidence>
<dbReference type="Gene3D" id="3.40.220.10">
    <property type="entry name" value="Leucine Aminopeptidase, subunit E, domain 1"/>
    <property type="match status" value="1"/>
</dbReference>
<protein>
    <submittedName>
        <fullName evidence="2">Macro domain protein</fullName>
    </submittedName>
</protein>
<dbReference type="InterPro" id="IPR043472">
    <property type="entry name" value="Macro_dom-like"/>
</dbReference>
<dbReference type="AlphaFoldDB" id="E7N2C5"/>
<dbReference type="EMBL" id="AECV01000017">
    <property type="protein sequence ID" value="EFW29688.1"/>
    <property type="molecule type" value="Genomic_DNA"/>
</dbReference>
<reference evidence="2 3" key="1">
    <citation type="submission" date="2010-08" db="EMBL/GenBank/DDBJ databases">
        <authorList>
            <person name="Weinstock G."/>
            <person name="Sodergren E."/>
            <person name="Clifton S."/>
            <person name="Fulton L."/>
            <person name="Fulton B."/>
            <person name="Courtney L."/>
            <person name="Fronick C."/>
            <person name="Harrison M."/>
            <person name="Strong C."/>
            <person name="Farmer C."/>
            <person name="Delahaunty K."/>
            <person name="Markovic C."/>
            <person name="Hall O."/>
            <person name="Minx P."/>
            <person name="Tomlinson C."/>
            <person name="Mitreva M."/>
            <person name="Hou S."/>
            <person name="Chen J."/>
            <person name="Wollam A."/>
            <person name="Pepin K.H."/>
            <person name="Johnson M."/>
            <person name="Bhonagiri V."/>
            <person name="Zhang X."/>
            <person name="Suruliraj S."/>
            <person name="Warren W."/>
            <person name="Chinwalla A."/>
            <person name="Mardis E.R."/>
            <person name="Wilson R.K."/>
        </authorList>
    </citation>
    <scope>NUCLEOTIDE SEQUENCE [LARGE SCALE GENOMIC DNA]</scope>
    <source>
        <strain evidence="2 3">F0399</strain>
    </source>
</reference>
<proteinExistence type="predicted"/>
<evidence type="ECO:0000313" key="2">
    <source>
        <dbReference type="EMBL" id="EFW29688.1"/>
    </source>
</evidence>
<dbReference type="PROSITE" id="PS51154">
    <property type="entry name" value="MACRO"/>
    <property type="match status" value="1"/>
</dbReference>
<feature type="domain" description="Macro" evidence="1">
    <location>
        <begin position="1"/>
        <end position="155"/>
    </location>
</feature>
<keyword evidence="3" id="KW-1185">Reference proteome</keyword>
<dbReference type="SUPFAM" id="SSF52949">
    <property type="entry name" value="Macro domain-like"/>
    <property type="match status" value="1"/>
</dbReference>
<accession>E7N2C5</accession>
<evidence type="ECO:0000313" key="3">
    <source>
        <dbReference type="Proteomes" id="UP000004633"/>
    </source>
</evidence>
<gene>
    <name evidence="2" type="ORF">HMPREF9555_01136</name>
</gene>
<comment type="caution">
    <text evidence="2">The sequence shown here is derived from an EMBL/GenBank/DDBJ whole genome shotgun (WGS) entry which is preliminary data.</text>
</comment>
<dbReference type="PANTHER" id="PTHR11106:SF27">
    <property type="entry name" value="MACRO DOMAIN-CONTAINING PROTEIN"/>
    <property type="match status" value="1"/>
</dbReference>
<name>E7N2C5_9FIRM</name>
<dbReference type="HOGENOM" id="CLU_069579_0_0_9"/>
<dbReference type="InterPro" id="IPR002589">
    <property type="entry name" value="Macro_dom"/>
</dbReference>
<dbReference type="PANTHER" id="PTHR11106">
    <property type="entry name" value="GANGLIOSIDE INDUCED DIFFERENTIATION ASSOCIATED PROTEIN 2-RELATED"/>
    <property type="match status" value="1"/>
</dbReference>